<dbReference type="GO" id="GO:0005829">
    <property type="term" value="C:cytosol"/>
    <property type="evidence" value="ECO:0007669"/>
    <property type="project" value="TreeGrafter"/>
</dbReference>
<dbReference type="SFLD" id="SFLDG01144">
    <property type="entry name" value="C2.B.4:_PGP_Like"/>
    <property type="match status" value="1"/>
</dbReference>
<dbReference type="PANTHER" id="PTHR10000:SF55">
    <property type="entry name" value="5-AMINO-6-(5-PHOSPHO-D-RIBITYLAMINO)URACIL PHOSPHATASE YCSE"/>
    <property type="match status" value="1"/>
</dbReference>
<dbReference type="SFLD" id="SFLDG01140">
    <property type="entry name" value="C2.B:_Phosphomannomutase_and_P"/>
    <property type="match status" value="1"/>
</dbReference>
<dbReference type="Gene3D" id="3.40.50.1000">
    <property type="entry name" value="HAD superfamily/HAD-like"/>
    <property type="match status" value="1"/>
</dbReference>
<dbReference type="GO" id="GO:0000287">
    <property type="term" value="F:magnesium ion binding"/>
    <property type="evidence" value="ECO:0007669"/>
    <property type="project" value="TreeGrafter"/>
</dbReference>
<dbReference type="InterPro" id="IPR000150">
    <property type="entry name" value="Cof"/>
</dbReference>
<dbReference type="GO" id="GO:0016791">
    <property type="term" value="F:phosphatase activity"/>
    <property type="evidence" value="ECO:0007669"/>
    <property type="project" value="UniProtKB-ARBA"/>
</dbReference>
<keyword evidence="2" id="KW-1185">Reference proteome</keyword>
<dbReference type="CDD" id="cd07516">
    <property type="entry name" value="HAD_Pase"/>
    <property type="match status" value="1"/>
</dbReference>
<dbReference type="NCBIfam" id="TIGR01484">
    <property type="entry name" value="HAD-SF-IIB"/>
    <property type="match status" value="1"/>
</dbReference>
<dbReference type="AlphaFoldDB" id="A0A8I1ACA9"/>
<dbReference type="SFLD" id="SFLDS00003">
    <property type="entry name" value="Haloacid_Dehalogenase"/>
    <property type="match status" value="1"/>
</dbReference>
<dbReference type="Gene3D" id="3.30.1240.10">
    <property type="match status" value="1"/>
</dbReference>
<proteinExistence type="predicted"/>
<comment type="caution">
    <text evidence="1">The sequence shown here is derived from an EMBL/GenBank/DDBJ whole genome shotgun (WGS) entry which is preliminary data.</text>
</comment>
<evidence type="ECO:0000313" key="1">
    <source>
        <dbReference type="EMBL" id="MBH8595286.1"/>
    </source>
</evidence>
<dbReference type="SUPFAM" id="SSF56784">
    <property type="entry name" value="HAD-like"/>
    <property type="match status" value="1"/>
</dbReference>
<dbReference type="Proteomes" id="UP000633619">
    <property type="component" value="Unassembled WGS sequence"/>
</dbReference>
<dbReference type="PROSITE" id="PS01229">
    <property type="entry name" value="COF_2"/>
    <property type="match status" value="1"/>
</dbReference>
<reference evidence="1 2" key="1">
    <citation type="submission" date="2020-12" db="EMBL/GenBank/DDBJ databases">
        <title>WGS of Thermoactinomyces spp.</title>
        <authorList>
            <person name="Cheng K."/>
        </authorList>
    </citation>
    <scope>NUCLEOTIDE SEQUENCE [LARGE SCALE GENOMIC DNA]</scope>
    <source>
        <strain evidence="2">CICC 10671\DSM 43846</strain>
    </source>
</reference>
<dbReference type="NCBIfam" id="TIGR00099">
    <property type="entry name" value="Cof-subfamily"/>
    <property type="match status" value="1"/>
</dbReference>
<organism evidence="1 2">
    <name type="scientific">Thermoactinomyces intermedius</name>
    <dbReference type="NCBI Taxonomy" id="2024"/>
    <lineage>
        <taxon>Bacteria</taxon>
        <taxon>Bacillati</taxon>
        <taxon>Bacillota</taxon>
        <taxon>Bacilli</taxon>
        <taxon>Bacillales</taxon>
        <taxon>Thermoactinomycetaceae</taxon>
        <taxon>Thermoactinomyces</taxon>
    </lineage>
</organism>
<name>A0A8I1ACA9_THEIN</name>
<dbReference type="Pfam" id="PF08282">
    <property type="entry name" value="Hydrolase_3"/>
    <property type="match status" value="1"/>
</dbReference>
<dbReference type="InterPro" id="IPR036412">
    <property type="entry name" value="HAD-like_sf"/>
</dbReference>
<accession>A0A8I1ACA9</accession>
<dbReference type="PANTHER" id="PTHR10000">
    <property type="entry name" value="PHOSPHOSERINE PHOSPHATASE"/>
    <property type="match status" value="1"/>
</dbReference>
<evidence type="ECO:0000313" key="2">
    <source>
        <dbReference type="Proteomes" id="UP000633619"/>
    </source>
</evidence>
<gene>
    <name evidence="1" type="ORF">I8U20_08070</name>
</gene>
<protein>
    <submittedName>
        <fullName evidence="1">HAD family phosphatase</fullName>
    </submittedName>
</protein>
<dbReference type="EMBL" id="JAECVW010000003">
    <property type="protein sequence ID" value="MBH8595286.1"/>
    <property type="molecule type" value="Genomic_DNA"/>
</dbReference>
<dbReference type="RefSeq" id="WP_181731572.1">
    <property type="nucleotide sequence ID" value="NZ_JACEIR010000002.1"/>
</dbReference>
<sequence>MVRMIATDMDGTLLNHEGKISPENQKALRLAREKGILVVIATGRSYQGAVKVLEEAGLRLPLIHLNGACIRSEKGEILREISLDANQVRKLHEALREVGIYHELYTSGGIYCNRDGFQNLKGELDRLQIDRAKVQEWIRDLAKKQFRTTEICDRYYEDVMEEAKSPVYKVLAYSLMEEKLAEAREKAKSVAGVCVTSSNGQNIEINHPEAQKGIAVEFFARQHGIPMEQVMVLGDQFNDLSMMKRAGVSVAMGNAEEEVKKACRYVTRTNDEHGVAYAIQTWAGIEAVV</sequence>
<dbReference type="InterPro" id="IPR023214">
    <property type="entry name" value="HAD_sf"/>
</dbReference>
<dbReference type="InterPro" id="IPR006379">
    <property type="entry name" value="HAD-SF_hydro_IIB"/>
</dbReference>